<reference evidence="2" key="1">
    <citation type="submission" date="2019-08" db="EMBL/GenBank/DDBJ databases">
        <authorList>
            <person name="Kucharzyk K."/>
            <person name="Murdoch R.W."/>
            <person name="Higgins S."/>
            <person name="Loffler F."/>
        </authorList>
    </citation>
    <scope>NUCLEOTIDE SEQUENCE</scope>
</reference>
<dbReference type="Pfam" id="PF13899">
    <property type="entry name" value="Thioredoxin_7"/>
    <property type="match status" value="1"/>
</dbReference>
<evidence type="ECO:0000313" key="2">
    <source>
        <dbReference type="EMBL" id="MPM44298.1"/>
    </source>
</evidence>
<accession>A0A644ZV41</accession>
<protein>
    <submittedName>
        <fullName evidence="2">Thiol:disulfide interchange protein DsbD</fullName>
        <ecNumber evidence="2">1.8.1.8</ecNumber>
    </submittedName>
</protein>
<dbReference type="EC" id="1.8.1.8" evidence="2"/>
<dbReference type="EMBL" id="VSSQ01010420">
    <property type="protein sequence ID" value="MPM44298.1"/>
    <property type="molecule type" value="Genomic_DNA"/>
</dbReference>
<organism evidence="2">
    <name type="scientific">bioreactor metagenome</name>
    <dbReference type="NCBI Taxonomy" id="1076179"/>
    <lineage>
        <taxon>unclassified sequences</taxon>
        <taxon>metagenomes</taxon>
        <taxon>ecological metagenomes</taxon>
    </lineage>
</organism>
<keyword evidence="1" id="KW-0472">Membrane</keyword>
<keyword evidence="2" id="KW-0560">Oxidoreductase</keyword>
<dbReference type="GO" id="GO:0045454">
    <property type="term" value="P:cell redox homeostasis"/>
    <property type="evidence" value="ECO:0007669"/>
    <property type="project" value="TreeGrafter"/>
</dbReference>
<feature type="transmembrane region" description="Helical" evidence="1">
    <location>
        <begin position="79"/>
        <end position="97"/>
    </location>
</feature>
<name>A0A644ZV41_9ZZZZ</name>
<dbReference type="Gene3D" id="3.40.30.10">
    <property type="entry name" value="Glutaredoxin"/>
    <property type="match status" value="1"/>
</dbReference>
<dbReference type="AlphaFoldDB" id="A0A644ZV41"/>
<dbReference type="SUPFAM" id="SSF52833">
    <property type="entry name" value="Thioredoxin-like"/>
    <property type="match status" value="1"/>
</dbReference>
<dbReference type="InterPro" id="IPR036249">
    <property type="entry name" value="Thioredoxin-like_sf"/>
</dbReference>
<gene>
    <name evidence="2" type="primary">dsbD_32</name>
    <name evidence="2" type="ORF">SDC9_90976</name>
</gene>
<evidence type="ECO:0000256" key="1">
    <source>
        <dbReference type="SAM" id="Phobius"/>
    </source>
</evidence>
<dbReference type="PANTHER" id="PTHR32234:SF0">
    <property type="entry name" value="THIOL:DISULFIDE INTERCHANGE PROTEIN DSBD"/>
    <property type="match status" value="1"/>
</dbReference>
<keyword evidence="1" id="KW-0812">Transmembrane</keyword>
<feature type="transmembrane region" description="Helical" evidence="1">
    <location>
        <begin position="49"/>
        <end position="67"/>
    </location>
</feature>
<sequence>MMKKLPKSGSWLNVVKVIFAFILIAFALKYLSAADQYLGYGLISRTLFISIWIGIGILLTLYLIGLFKTKHDHGAEEGVGYFRILLAIFSLSFTIYISTGLAKNDLNGLSSLLPPKEITVAELPQNSPLEGTTISGLCGVAKYADAKHVPPYGLQAYYTISEAIECAKQQNKPVLLSFKSLTCSACKLMEANVWSKAEILAILKNEVVLANLYVDNETELPENEWITSTIDGKVKKTLGRVLRDYQLSRFGVASQPYYVLIDHSEKTLVKPVGECSEADFKKFLTDGIKKFKGE</sequence>
<comment type="caution">
    <text evidence="2">The sequence shown here is derived from an EMBL/GenBank/DDBJ whole genome shotgun (WGS) entry which is preliminary data.</text>
</comment>
<dbReference type="PANTHER" id="PTHR32234">
    <property type="entry name" value="THIOL:DISULFIDE INTERCHANGE PROTEIN DSBD"/>
    <property type="match status" value="1"/>
</dbReference>
<keyword evidence="1" id="KW-1133">Transmembrane helix</keyword>
<dbReference type="GO" id="GO:0047134">
    <property type="term" value="F:protein-disulfide reductase [NAD(P)H] activity"/>
    <property type="evidence" value="ECO:0007669"/>
    <property type="project" value="UniProtKB-EC"/>
</dbReference>
<proteinExistence type="predicted"/>